<organism evidence="1 2">
    <name type="scientific">Antiquaquibacter oligotrophicus</name>
    <dbReference type="NCBI Taxonomy" id="2880260"/>
    <lineage>
        <taxon>Bacteria</taxon>
        <taxon>Bacillati</taxon>
        <taxon>Actinomycetota</taxon>
        <taxon>Actinomycetes</taxon>
        <taxon>Micrococcales</taxon>
        <taxon>Microbacteriaceae</taxon>
        <taxon>Antiquaquibacter</taxon>
    </lineage>
</organism>
<protein>
    <submittedName>
        <fullName evidence="1">Uncharacterized protein</fullName>
    </submittedName>
</protein>
<name>A0ABT6KP95_9MICO</name>
<accession>A0ABT6KP95</accession>
<dbReference type="RefSeq" id="WP_322134123.1">
    <property type="nucleotide sequence ID" value="NZ_CP085036.1"/>
</dbReference>
<proteinExistence type="predicted"/>
<evidence type="ECO:0000313" key="2">
    <source>
        <dbReference type="Proteomes" id="UP001160142"/>
    </source>
</evidence>
<evidence type="ECO:0000313" key="1">
    <source>
        <dbReference type="EMBL" id="MDH6181822.1"/>
    </source>
</evidence>
<keyword evidence="2" id="KW-1185">Reference proteome</keyword>
<dbReference type="EMBL" id="JARXVQ010000001">
    <property type="protein sequence ID" value="MDH6181822.1"/>
    <property type="molecule type" value="Genomic_DNA"/>
</dbReference>
<comment type="caution">
    <text evidence="1">The sequence shown here is derived from an EMBL/GenBank/DDBJ whole genome shotgun (WGS) entry which is preliminary data.</text>
</comment>
<sequence length="105" mass="11508">MTISNTEIWREVEKARLRAHDKHGANSIEAIDPHSERWATILGEEGGEVAEVLVHMFAGSILAMAIGRVSHSLTYDADITNLRSELIDVLSVASAWVDALDRGRG</sequence>
<reference evidence="1 2" key="1">
    <citation type="submission" date="2023-04" db="EMBL/GenBank/DDBJ databases">
        <title>Genome Encyclopedia of Bacteria and Archaea VI: Functional Genomics of Type Strains.</title>
        <authorList>
            <person name="Whitman W."/>
        </authorList>
    </citation>
    <scope>NUCLEOTIDE SEQUENCE [LARGE SCALE GENOMIC DNA]</scope>
    <source>
        <strain evidence="1 2">SG_E_30_P1</strain>
    </source>
</reference>
<gene>
    <name evidence="1" type="ORF">M2152_002004</name>
</gene>
<dbReference type="Proteomes" id="UP001160142">
    <property type="component" value="Unassembled WGS sequence"/>
</dbReference>